<keyword evidence="2" id="KW-1185">Reference proteome</keyword>
<proteinExistence type="predicted"/>
<accession>A0A0Q3QTP6</accession>
<dbReference type="Proteomes" id="UP000050996">
    <property type="component" value="Unassembled WGS sequence"/>
</dbReference>
<protein>
    <recommendedName>
        <fullName evidence="3">Glycosyltransferase</fullName>
    </recommendedName>
</protein>
<reference evidence="1 2" key="1">
    <citation type="submission" date="2015-09" db="EMBL/GenBank/DDBJ databases">
        <title>Genome sequencing project for genomic taxonomy and phylogenomics of Bacillus-like bacteria.</title>
        <authorList>
            <person name="Liu B."/>
            <person name="Wang J."/>
            <person name="Zhu Y."/>
            <person name="Liu G."/>
            <person name="Chen Q."/>
            <person name="Chen Z."/>
            <person name="Lan J."/>
            <person name="Che J."/>
            <person name="Ge C."/>
            <person name="Shi H."/>
            <person name="Pan Z."/>
            <person name="Liu X."/>
        </authorList>
    </citation>
    <scope>NUCLEOTIDE SEQUENCE [LARGE SCALE GENOMIC DNA]</scope>
    <source>
        <strain evidence="1 2">FJAT-18043</strain>
    </source>
</reference>
<sequence>MNRLVRTALVTVTHDPHGRNVRLFQEFKDLLEDVYSELFITVSEESSINLMDVLKNSKFKTKKIPKLGAAYARREAVKFGLSGTSQYFHYCDFDRLLTWVQNHSIELRKIVSLLPQFDYLILGRTERAFNTHPIEWIETEKITNKIFSIELGKEVDITAGSCGFSREAGNYIKDYSKEKMTDAEWAMIVHRIANLEVKYLPVEGLEYQEDINSINGRVTDSEAWLSRLKLSFIISETACKVGKYK</sequence>
<dbReference type="EMBL" id="LJIX01000006">
    <property type="protein sequence ID" value="KQL20920.1"/>
    <property type="molecule type" value="Genomic_DNA"/>
</dbReference>
<gene>
    <name evidence="1" type="ORF">AN957_21495</name>
</gene>
<evidence type="ECO:0008006" key="3">
    <source>
        <dbReference type="Google" id="ProtNLM"/>
    </source>
</evidence>
<name>A0A0Q3QTP6_9BACI</name>
<comment type="caution">
    <text evidence="1">The sequence shown here is derived from an EMBL/GenBank/DDBJ whole genome shotgun (WGS) entry which is preliminary data.</text>
</comment>
<organism evidence="1 2">
    <name type="scientific">Cytobacillus solani</name>
    <dbReference type="NCBI Taxonomy" id="1637975"/>
    <lineage>
        <taxon>Bacteria</taxon>
        <taxon>Bacillati</taxon>
        <taxon>Bacillota</taxon>
        <taxon>Bacilli</taxon>
        <taxon>Bacillales</taxon>
        <taxon>Bacillaceae</taxon>
        <taxon>Cytobacillus</taxon>
    </lineage>
</organism>
<evidence type="ECO:0000313" key="1">
    <source>
        <dbReference type="EMBL" id="KQL20920.1"/>
    </source>
</evidence>
<dbReference type="PATRIC" id="fig|1637975.4.peg.4283"/>
<evidence type="ECO:0000313" key="2">
    <source>
        <dbReference type="Proteomes" id="UP000050996"/>
    </source>
</evidence>
<dbReference type="AlphaFoldDB" id="A0A0Q3QTP6"/>
<dbReference type="STRING" id="1637975.AN957_21495"/>